<evidence type="ECO:0000256" key="4">
    <source>
        <dbReference type="ARBA" id="ARBA00023065"/>
    </source>
</evidence>
<dbReference type="SUPFAM" id="SSF47928">
    <property type="entry name" value="N-terminal domain of the delta subunit of the F1F0-ATP synthase"/>
    <property type="match status" value="1"/>
</dbReference>
<evidence type="ECO:0000256" key="5">
    <source>
        <dbReference type="ARBA" id="ARBA00023136"/>
    </source>
</evidence>
<evidence type="ECO:0000256" key="8">
    <source>
        <dbReference type="HAMAP-Rule" id="MF_01416"/>
    </source>
</evidence>
<evidence type="ECO:0000256" key="6">
    <source>
        <dbReference type="ARBA" id="ARBA00023196"/>
    </source>
</evidence>
<dbReference type="HAMAP" id="MF_01416">
    <property type="entry name" value="ATP_synth_delta_bact"/>
    <property type="match status" value="1"/>
</dbReference>
<dbReference type="InterPro" id="IPR026015">
    <property type="entry name" value="ATP_synth_OSCP/delta_N_sf"/>
</dbReference>
<dbReference type="GO" id="GO:0045259">
    <property type="term" value="C:proton-transporting ATP synthase complex"/>
    <property type="evidence" value="ECO:0007669"/>
    <property type="project" value="UniProtKB-KW"/>
</dbReference>
<name>A0AAJ5TXL6_9GAMM</name>
<dbReference type="PRINTS" id="PR00125">
    <property type="entry name" value="ATPASEDELTA"/>
</dbReference>
<organism evidence="9 10">
    <name type="scientific">Buchnera aphidicola</name>
    <name type="common">Brevicoryne brassicae</name>
    <dbReference type="NCBI Taxonomy" id="911343"/>
    <lineage>
        <taxon>Bacteria</taxon>
        <taxon>Pseudomonadati</taxon>
        <taxon>Pseudomonadota</taxon>
        <taxon>Gammaproteobacteria</taxon>
        <taxon>Enterobacterales</taxon>
        <taxon>Erwiniaceae</taxon>
        <taxon>Buchnera</taxon>
    </lineage>
</organism>
<keyword evidence="6 8" id="KW-0139">CF(1)</keyword>
<keyword evidence="3 8" id="KW-0375">Hydrogen ion transport</keyword>
<comment type="subcellular location">
    <subcellularLocation>
        <location evidence="8">Cell membrane</location>
        <topology evidence="8">Peripheral membrane protein</topology>
    </subcellularLocation>
    <subcellularLocation>
        <location evidence="1">Membrane</location>
    </subcellularLocation>
</comment>
<dbReference type="EMBL" id="CP113406">
    <property type="protein sequence ID" value="WAI18965.1"/>
    <property type="molecule type" value="Genomic_DNA"/>
</dbReference>
<keyword evidence="8" id="KW-1003">Cell membrane</keyword>
<dbReference type="Gene3D" id="1.10.520.20">
    <property type="entry name" value="N-terminal domain of the delta subunit of the F1F0-ATP synthase"/>
    <property type="match status" value="1"/>
</dbReference>
<accession>A0AAJ5TXL6</accession>
<dbReference type="Pfam" id="PF00213">
    <property type="entry name" value="OSCP"/>
    <property type="match status" value="1"/>
</dbReference>
<dbReference type="Proteomes" id="UP001163440">
    <property type="component" value="Chromosome"/>
</dbReference>
<dbReference type="AlphaFoldDB" id="A0AAJ5TXL6"/>
<evidence type="ECO:0000313" key="9">
    <source>
        <dbReference type="EMBL" id="WAI18965.1"/>
    </source>
</evidence>
<dbReference type="NCBIfam" id="TIGR01145">
    <property type="entry name" value="ATP_synt_delta"/>
    <property type="match status" value="1"/>
</dbReference>
<proteinExistence type="inferred from homology"/>
<keyword evidence="4 8" id="KW-0406">Ion transport</keyword>
<evidence type="ECO:0000256" key="7">
    <source>
        <dbReference type="ARBA" id="ARBA00023310"/>
    </source>
</evidence>
<evidence type="ECO:0000256" key="3">
    <source>
        <dbReference type="ARBA" id="ARBA00022781"/>
    </source>
</evidence>
<reference evidence="9" key="1">
    <citation type="submission" date="2022-11" db="EMBL/GenBank/DDBJ databases">
        <title>The whole genome sequencing of pests is an important tool to study the evolution of the plant-insect interaction and insecticide resistance.</title>
        <authorList>
            <person name="Kananovich Y."/>
        </authorList>
    </citation>
    <scope>NUCLEOTIDE SEQUENCE</scope>
    <source>
        <strain evidence="9">BSU_Bre_2018</strain>
    </source>
</reference>
<comment type="function">
    <text evidence="8">This protein is part of the stalk that links CF(0) to CF(1). It either transmits conformational changes from CF(0) to CF(1) or is implicated in proton conduction.</text>
</comment>
<gene>
    <name evidence="8" type="primary">atpH</name>
    <name evidence="9" type="ORF">OW720_00025</name>
</gene>
<evidence type="ECO:0000256" key="1">
    <source>
        <dbReference type="ARBA" id="ARBA00004370"/>
    </source>
</evidence>
<evidence type="ECO:0000313" key="10">
    <source>
        <dbReference type="Proteomes" id="UP001163440"/>
    </source>
</evidence>
<sequence>MSVVDTISRPYAKAIFEIAVSSNSIQKWKEMLILIDGIASYPKIKKLLSGSLSPKYLSLVFIEISGNLIDDEAKNLIRLLSENQRFNILNNILEQFLELEANYKNILIVELKSAYSLEQQQIIKIQKALENVCLKKIKFIYKVDHFLLDGIVIKINDTIFDLSVQNHLKQLFNALNF</sequence>
<comment type="similarity">
    <text evidence="8">Belongs to the ATPase delta chain family.</text>
</comment>
<keyword evidence="2 8" id="KW-0813">Transport</keyword>
<dbReference type="GO" id="GO:0046933">
    <property type="term" value="F:proton-transporting ATP synthase activity, rotational mechanism"/>
    <property type="evidence" value="ECO:0007669"/>
    <property type="project" value="UniProtKB-UniRule"/>
</dbReference>
<dbReference type="InterPro" id="IPR000711">
    <property type="entry name" value="ATPase_OSCP/dsu"/>
</dbReference>
<keyword evidence="7 8" id="KW-0066">ATP synthesis</keyword>
<evidence type="ECO:0000256" key="2">
    <source>
        <dbReference type="ARBA" id="ARBA00022448"/>
    </source>
</evidence>
<dbReference type="NCBIfam" id="NF004402">
    <property type="entry name" value="PRK05758.2-2"/>
    <property type="match status" value="1"/>
</dbReference>
<protein>
    <recommendedName>
        <fullName evidence="8">ATP synthase subunit delta</fullName>
    </recommendedName>
    <alternativeName>
        <fullName evidence="8">ATP synthase F(1) sector subunit delta</fullName>
    </alternativeName>
    <alternativeName>
        <fullName evidence="8">F-type ATPase subunit delta</fullName>
        <shortName evidence="8">F-ATPase subunit delta</shortName>
    </alternativeName>
</protein>
<comment type="function">
    <text evidence="8">F(1)F(0) ATP synthase produces ATP from ADP in the presence of a proton or sodium gradient. F-type ATPases consist of two structural domains, F(1) containing the extramembraneous catalytic core and F(0) containing the membrane proton channel, linked together by a central stalk and a peripheral stalk. During catalysis, ATP synthesis in the catalytic domain of F(1) is coupled via a rotary mechanism of the central stalk subunits to proton translocation.</text>
</comment>
<dbReference type="PANTHER" id="PTHR11910">
    <property type="entry name" value="ATP SYNTHASE DELTA CHAIN"/>
    <property type="match status" value="1"/>
</dbReference>
<dbReference type="GO" id="GO:0005886">
    <property type="term" value="C:plasma membrane"/>
    <property type="evidence" value="ECO:0007669"/>
    <property type="project" value="UniProtKB-SubCell"/>
</dbReference>
<keyword evidence="5 8" id="KW-0472">Membrane</keyword>